<dbReference type="Pfam" id="PF07575">
    <property type="entry name" value="Nucleopor_Nup85"/>
    <property type="match status" value="1"/>
</dbReference>
<evidence type="ECO:0000256" key="7">
    <source>
        <dbReference type="ARBA" id="ARBA00023132"/>
    </source>
</evidence>
<dbReference type="EMBL" id="CM007649">
    <property type="protein sequence ID" value="ONM38042.1"/>
    <property type="molecule type" value="Genomic_DNA"/>
</dbReference>
<keyword evidence="9" id="KW-0472">Membrane</keyword>
<evidence type="ECO:0000256" key="5">
    <source>
        <dbReference type="ARBA" id="ARBA00022927"/>
    </source>
</evidence>
<dbReference type="GO" id="GO:0051028">
    <property type="term" value="P:mRNA transport"/>
    <property type="evidence" value="ECO:0007669"/>
    <property type="project" value="UniProtKB-KW"/>
</dbReference>
<protein>
    <recommendedName>
        <fullName evidence="9">Nuclear pore complex protein Nup85</fullName>
    </recommendedName>
</protein>
<dbReference type="InterPro" id="IPR011502">
    <property type="entry name" value="Nucleoporin_Nup85"/>
</dbReference>
<evidence type="ECO:0000256" key="3">
    <source>
        <dbReference type="ARBA" id="ARBA00022448"/>
    </source>
</evidence>
<dbReference type="PANTHER" id="PTHR13373:SF21">
    <property type="entry name" value="NUCLEAR PORE COMPLEX PROTEIN NUP85"/>
    <property type="match status" value="1"/>
</dbReference>
<sequence>MLGCDTDMAKDGGHTLVNGGRRRREDGSWVGMVLAAARKYAFEKSTSYISIKYTSCQGFEGMHHLAQKCIQLMPSSGTNGLTGLIIGVMSENPEVVLAECTKNFGPWLVTHAMELLTADNDYADIMLHEERPNLGGISIEELHRLVYAQVLCCHPLTWQVSYVT</sequence>
<keyword evidence="5 9" id="KW-0653">Protein transport</keyword>
<accession>A0A1D6NBZ6</accession>
<keyword evidence="7 9" id="KW-0906">Nuclear pore complex</keyword>
<keyword evidence="8 9" id="KW-0539">Nucleus</keyword>
<evidence type="ECO:0000256" key="2">
    <source>
        <dbReference type="ARBA" id="ARBA00005573"/>
    </source>
</evidence>
<comment type="subunit">
    <text evidence="9">Component of the nuclear pore complex (NPC).</text>
</comment>
<comment type="similarity">
    <text evidence="2 9">Belongs to the nucleoporin Nup85 family.</text>
</comment>
<organism evidence="10">
    <name type="scientific">Zea mays</name>
    <name type="common">Maize</name>
    <dbReference type="NCBI Taxonomy" id="4577"/>
    <lineage>
        <taxon>Eukaryota</taxon>
        <taxon>Viridiplantae</taxon>
        <taxon>Streptophyta</taxon>
        <taxon>Embryophyta</taxon>
        <taxon>Tracheophyta</taxon>
        <taxon>Spermatophyta</taxon>
        <taxon>Magnoliopsida</taxon>
        <taxon>Liliopsida</taxon>
        <taxon>Poales</taxon>
        <taxon>Poaceae</taxon>
        <taxon>PACMAD clade</taxon>
        <taxon>Panicoideae</taxon>
        <taxon>Andropogonodae</taxon>
        <taxon>Andropogoneae</taxon>
        <taxon>Tripsacinae</taxon>
        <taxon>Zea</taxon>
    </lineage>
</organism>
<keyword evidence="3 9" id="KW-0813">Transport</keyword>
<comment type="function">
    <text evidence="9">Functions as a component of the nuclear pore complex (NPC).</text>
</comment>
<dbReference type="ExpressionAtlas" id="A0A1D6NBZ6">
    <property type="expression patterns" value="baseline and differential"/>
</dbReference>
<evidence type="ECO:0000256" key="4">
    <source>
        <dbReference type="ARBA" id="ARBA00022816"/>
    </source>
</evidence>
<keyword evidence="4 9" id="KW-0509">mRNA transport</keyword>
<evidence type="ECO:0000256" key="9">
    <source>
        <dbReference type="RuleBase" id="RU365073"/>
    </source>
</evidence>
<reference evidence="10" key="1">
    <citation type="submission" date="2015-12" db="EMBL/GenBank/DDBJ databases">
        <title>Update maize B73 reference genome by single molecule sequencing technologies.</title>
        <authorList>
            <consortium name="Maize Genome Sequencing Project"/>
            <person name="Ware D."/>
        </authorList>
    </citation>
    <scope>NUCLEOTIDE SEQUENCE [LARGE SCALE GENOMIC DNA]</scope>
    <source>
        <tissue evidence="10">Seedling</tissue>
    </source>
</reference>
<dbReference type="GO" id="GO:0005643">
    <property type="term" value="C:nuclear pore"/>
    <property type="evidence" value="ECO:0007669"/>
    <property type="project" value="UniProtKB-SubCell"/>
</dbReference>
<dbReference type="GO" id="GO:0015031">
    <property type="term" value="P:protein transport"/>
    <property type="evidence" value="ECO:0007669"/>
    <property type="project" value="UniProtKB-KW"/>
</dbReference>
<evidence type="ECO:0000313" key="10">
    <source>
        <dbReference type="EMBL" id="ONM38042.1"/>
    </source>
</evidence>
<dbReference type="AlphaFoldDB" id="A0A1D6NBZ6"/>
<keyword evidence="6 9" id="KW-0811">Translocation</keyword>
<proteinExistence type="inferred from homology"/>
<gene>
    <name evidence="10" type="ORF">ZEAMMB73_Zm00001d043439</name>
</gene>
<name>A0A1D6NBZ6_MAIZE</name>
<evidence type="ECO:0000256" key="6">
    <source>
        <dbReference type="ARBA" id="ARBA00023010"/>
    </source>
</evidence>
<evidence type="ECO:0000256" key="8">
    <source>
        <dbReference type="ARBA" id="ARBA00023242"/>
    </source>
</evidence>
<dbReference type="PANTHER" id="PTHR13373">
    <property type="entry name" value="FROUNT PROTEIN-RELATED"/>
    <property type="match status" value="1"/>
</dbReference>
<comment type="subcellular location">
    <subcellularLocation>
        <location evidence="1 9">Nucleus</location>
        <location evidence="1 9">Nuclear pore complex</location>
    </subcellularLocation>
</comment>
<dbReference type="GO" id="GO:0031965">
    <property type="term" value="C:nuclear membrane"/>
    <property type="evidence" value="ECO:0007669"/>
    <property type="project" value="UniProtKB-UniRule"/>
</dbReference>
<evidence type="ECO:0000256" key="1">
    <source>
        <dbReference type="ARBA" id="ARBA00004567"/>
    </source>
</evidence>